<protein>
    <submittedName>
        <fullName evidence="3">Uncharacterized protein</fullName>
    </submittedName>
</protein>
<feature type="region of interest" description="Disordered" evidence="1">
    <location>
        <begin position="70"/>
        <end position="150"/>
    </location>
</feature>
<feature type="region of interest" description="Disordered" evidence="1">
    <location>
        <begin position="1"/>
        <end position="25"/>
    </location>
</feature>
<keyword evidence="2" id="KW-1133">Transmembrane helix</keyword>
<evidence type="ECO:0000256" key="2">
    <source>
        <dbReference type="SAM" id="Phobius"/>
    </source>
</evidence>
<keyword evidence="4" id="KW-1185">Reference proteome</keyword>
<accession>A0A4Z0YUC6</accession>
<sequence length="150" mass="16508">MAPFPDDMPHYNGASPLDGGGNPASLGGGDTKFSLTGLEIGLIVGVLSLAIVSLIWLFFWRSRRTRTFRQPRAASSATARGHDEELTDASGLRIPTPITKDDRASTADNDEFSSVERPSRSHRRPAMNWSHWSQSPQVSRVEEHEIPARI</sequence>
<proteinExistence type="predicted"/>
<evidence type="ECO:0000313" key="3">
    <source>
        <dbReference type="EMBL" id="TGJ82745.1"/>
    </source>
</evidence>
<feature type="compositionally biased region" description="Basic and acidic residues" evidence="1">
    <location>
        <begin position="140"/>
        <end position="150"/>
    </location>
</feature>
<dbReference type="OrthoDB" id="4761324at2759"/>
<keyword evidence="2" id="KW-0472">Membrane</keyword>
<feature type="transmembrane region" description="Helical" evidence="2">
    <location>
        <begin position="40"/>
        <end position="60"/>
    </location>
</feature>
<gene>
    <name evidence="3" type="ORF">E0Z10_g6019</name>
</gene>
<reference evidence="3 4" key="1">
    <citation type="submission" date="2019-03" db="EMBL/GenBank/DDBJ databases">
        <title>Draft genome sequence of Xylaria hypoxylon DSM 108379, a ubiquitous saprotrophic-parasitic fungi on hardwood.</title>
        <authorList>
            <person name="Buettner E."/>
            <person name="Leonhardt S."/>
            <person name="Gebauer A.M."/>
            <person name="Liers C."/>
            <person name="Hofrichter M."/>
            <person name="Kellner H."/>
        </authorList>
    </citation>
    <scope>NUCLEOTIDE SEQUENCE [LARGE SCALE GENOMIC DNA]</scope>
    <source>
        <strain evidence="3 4">DSM 108379</strain>
    </source>
</reference>
<comment type="caution">
    <text evidence="3">The sequence shown here is derived from an EMBL/GenBank/DDBJ whole genome shotgun (WGS) entry which is preliminary data.</text>
</comment>
<name>A0A4Z0YUC6_9PEZI</name>
<keyword evidence="2" id="KW-0812">Transmembrane</keyword>
<dbReference type="EMBL" id="SKBN01000117">
    <property type="protein sequence ID" value="TGJ82745.1"/>
    <property type="molecule type" value="Genomic_DNA"/>
</dbReference>
<dbReference type="AlphaFoldDB" id="A0A4Z0YUC6"/>
<evidence type="ECO:0000313" key="4">
    <source>
        <dbReference type="Proteomes" id="UP000297716"/>
    </source>
</evidence>
<dbReference type="Proteomes" id="UP000297716">
    <property type="component" value="Unassembled WGS sequence"/>
</dbReference>
<organism evidence="3 4">
    <name type="scientific">Xylaria hypoxylon</name>
    <dbReference type="NCBI Taxonomy" id="37992"/>
    <lineage>
        <taxon>Eukaryota</taxon>
        <taxon>Fungi</taxon>
        <taxon>Dikarya</taxon>
        <taxon>Ascomycota</taxon>
        <taxon>Pezizomycotina</taxon>
        <taxon>Sordariomycetes</taxon>
        <taxon>Xylariomycetidae</taxon>
        <taxon>Xylariales</taxon>
        <taxon>Xylariaceae</taxon>
        <taxon>Xylaria</taxon>
    </lineage>
</organism>
<evidence type="ECO:0000256" key="1">
    <source>
        <dbReference type="SAM" id="MobiDB-lite"/>
    </source>
</evidence>